<evidence type="ECO:0000313" key="2">
    <source>
        <dbReference type="Proteomes" id="UP000633731"/>
    </source>
</evidence>
<comment type="caution">
    <text evidence="1">The sequence shown here is derived from an EMBL/GenBank/DDBJ whole genome shotgun (WGS) entry which is preliminary data.</text>
</comment>
<sequence>MAIADGELVPLLSDWTPPFAGYSLYYPGNTVVPTPLRALIDYLRETR</sequence>
<name>A0ACC5RLT4_ENTAG</name>
<dbReference type="Proteomes" id="UP000633731">
    <property type="component" value="Unassembled WGS sequence"/>
</dbReference>
<keyword evidence="2" id="KW-1185">Reference proteome</keyword>
<gene>
    <name evidence="1" type="ORF">JJL49_09510</name>
</gene>
<accession>A0ACC5RLT4</accession>
<reference evidence="1" key="1">
    <citation type="submission" date="2021-01" db="EMBL/GenBank/DDBJ databases">
        <title>Draft genome of Pantoea agglomerans Eh 335.</title>
        <authorList>
            <person name="Emsley S.A."/>
            <person name="Oline D.K."/>
            <person name="Saw J.H."/>
            <person name="Ushijima B."/>
            <person name="Videau P."/>
            <person name="Koyack M.J."/>
        </authorList>
    </citation>
    <scope>NUCLEOTIDE SEQUENCE</scope>
    <source>
        <strain evidence="1">Eh 335</strain>
    </source>
</reference>
<organism evidence="1 2">
    <name type="scientific">Enterobacter agglomerans</name>
    <name type="common">Erwinia herbicola</name>
    <name type="synonym">Pantoea agglomerans</name>
    <dbReference type="NCBI Taxonomy" id="549"/>
    <lineage>
        <taxon>Bacteria</taxon>
        <taxon>Pseudomonadati</taxon>
        <taxon>Pseudomonadota</taxon>
        <taxon>Gammaproteobacteria</taxon>
        <taxon>Enterobacterales</taxon>
        <taxon>Erwiniaceae</taxon>
        <taxon>Pantoea</taxon>
        <taxon>Pantoea agglomerans group</taxon>
    </lineage>
</organism>
<evidence type="ECO:0000313" key="1">
    <source>
        <dbReference type="EMBL" id="MBK4725462.1"/>
    </source>
</evidence>
<protein>
    <submittedName>
        <fullName evidence="1">Uncharacterized protein</fullName>
    </submittedName>
</protein>
<dbReference type="EMBL" id="JAEOXF010000004">
    <property type="protein sequence ID" value="MBK4725462.1"/>
    <property type="molecule type" value="Genomic_DNA"/>
</dbReference>
<proteinExistence type="predicted"/>